<dbReference type="Proteomes" id="UP000053766">
    <property type="component" value="Unassembled WGS sequence"/>
</dbReference>
<evidence type="ECO:0000313" key="1">
    <source>
        <dbReference type="EMBL" id="KJH52286.1"/>
    </source>
</evidence>
<sequence>MIIGVVKKLKIIEIKGAADFIMLKISLLAFDLLSNLGEKLSNKLKSEEKNNDGQKAYEEIVVVSKLINTLKLAILTDQ</sequence>
<gene>
    <name evidence="1" type="ORF">DICVIV_01488</name>
</gene>
<proteinExistence type="predicted"/>
<protein>
    <submittedName>
        <fullName evidence="1">Uncharacterized protein</fullName>
    </submittedName>
</protein>
<dbReference type="AlphaFoldDB" id="A0A0D8YCJ0"/>
<keyword evidence="2" id="KW-1185">Reference proteome</keyword>
<name>A0A0D8YCJ0_DICVI</name>
<reference evidence="1 2" key="1">
    <citation type="submission" date="2013-11" db="EMBL/GenBank/DDBJ databases">
        <title>Draft genome of the bovine lungworm Dictyocaulus viviparus.</title>
        <authorList>
            <person name="Mitreva M."/>
        </authorList>
    </citation>
    <scope>NUCLEOTIDE SEQUENCE [LARGE SCALE GENOMIC DNA]</scope>
    <source>
        <strain evidence="1 2">HannoverDv2000</strain>
    </source>
</reference>
<accession>A0A0D8YCJ0</accession>
<organism evidence="1 2">
    <name type="scientific">Dictyocaulus viviparus</name>
    <name type="common">Bovine lungworm</name>
    <dbReference type="NCBI Taxonomy" id="29172"/>
    <lineage>
        <taxon>Eukaryota</taxon>
        <taxon>Metazoa</taxon>
        <taxon>Ecdysozoa</taxon>
        <taxon>Nematoda</taxon>
        <taxon>Chromadorea</taxon>
        <taxon>Rhabditida</taxon>
        <taxon>Rhabditina</taxon>
        <taxon>Rhabditomorpha</taxon>
        <taxon>Strongyloidea</taxon>
        <taxon>Metastrongylidae</taxon>
        <taxon>Dictyocaulus</taxon>
    </lineage>
</organism>
<dbReference type="EMBL" id="KN716167">
    <property type="protein sequence ID" value="KJH52286.1"/>
    <property type="molecule type" value="Genomic_DNA"/>
</dbReference>
<reference evidence="2" key="2">
    <citation type="journal article" date="2016" name="Sci. Rep.">
        <title>Dictyocaulus viviparus genome, variome and transcriptome elucidate lungworm biology and support future intervention.</title>
        <authorList>
            <person name="McNulty S.N."/>
            <person name="Strube C."/>
            <person name="Rosa B.A."/>
            <person name="Martin J.C."/>
            <person name="Tyagi R."/>
            <person name="Choi Y.J."/>
            <person name="Wang Q."/>
            <person name="Hallsworth Pepin K."/>
            <person name="Zhang X."/>
            <person name="Ozersky P."/>
            <person name="Wilson R.K."/>
            <person name="Sternberg P.W."/>
            <person name="Gasser R.B."/>
            <person name="Mitreva M."/>
        </authorList>
    </citation>
    <scope>NUCLEOTIDE SEQUENCE [LARGE SCALE GENOMIC DNA]</scope>
    <source>
        <strain evidence="2">HannoverDv2000</strain>
    </source>
</reference>
<evidence type="ECO:0000313" key="2">
    <source>
        <dbReference type="Proteomes" id="UP000053766"/>
    </source>
</evidence>